<keyword evidence="3" id="KW-1185">Reference proteome</keyword>
<gene>
    <name evidence="2" type="ORF">RHODGE_RHODGE_02817</name>
</gene>
<comment type="caution">
    <text evidence="2">The sequence shown here is derived from an EMBL/GenBank/DDBJ whole genome shotgun (WGS) entry which is preliminary data.</text>
</comment>
<organism evidence="2 3">
    <name type="scientific">Rhodoplanes serenus</name>
    <dbReference type="NCBI Taxonomy" id="200615"/>
    <lineage>
        <taxon>Bacteria</taxon>
        <taxon>Pseudomonadati</taxon>
        <taxon>Pseudomonadota</taxon>
        <taxon>Alphaproteobacteria</taxon>
        <taxon>Hyphomicrobiales</taxon>
        <taxon>Nitrobacteraceae</taxon>
        <taxon>Rhodoplanes</taxon>
    </lineage>
</organism>
<dbReference type="OrthoDB" id="8241635at2"/>
<dbReference type="Proteomes" id="UP000289200">
    <property type="component" value="Unassembled WGS sequence"/>
</dbReference>
<sequence length="77" mass="8567">MTRLRHTWSDPYRTEYATERACWACGLVRVTRHEPGVRPWVEFRRGGRGGVRADDGSGRTPPCEGEAPQAAGEVVTP</sequence>
<proteinExistence type="predicted"/>
<feature type="region of interest" description="Disordered" evidence="1">
    <location>
        <begin position="44"/>
        <end position="77"/>
    </location>
</feature>
<feature type="compositionally biased region" description="Basic and acidic residues" evidence="1">
    <location>
        <begin position="44"/>
        <end position="57"/>
    </location>
</feature>
<name>A0A447CWT0_9BRAD</name>
<dbReference type="RefSeq" id="WP_129609477.1">
    <property type="nucleotide sequence ID" value="NZ_UWOC01000151.1"/>
</dbReference>
<evidence type="ECO:0000256" key="1">
    <source>
        <dbReference type="SAM" id="MobiDB-lite"/>
    </source>
</evidence>
<evidence type="ECO:0000313" key="2">
    <source>
        <dbReference type="EMBL" id="VCU09648.1"/>
    </source>
</evidence>
<evidence type="ECO:0000313" key="3">
    <source>
        <dbReference type="Proteomes" id="UP000289200"/>
    </source>
</evidence>
<dbReference type="EMBL" id="UWOC01000151">
    <property type="protein sequence ID" value="VCU09648.1"/>
    <property type="molecule type" value="Genomic_DNA"/>
</dbReference>
<accession>A0A447CWT0</accession>
<reference evidence="3" key="1">
    <citation type="submission" date="2018-10" db="EMBL/GenBank/DDBJ databases">
        <authorList>
            <person name="Peiro R."/>
            <person name="Begona"/>
            <person name="Cbmso G."/>
            <person name="Lopez M."/>
            <person name="Gonzalez S."/>
            <person name="Sacristan E."/>
            <person name="Castillo E."/>
        </authorList>
    </citation>
    <scope>NUCLEOTIDE SEQUENCE [LARGE SCALE GENOMIC DNA]</scope>
</reference>
<protein>
    <submittedName>
        <fullName evidence="2">Uncharacterized protein</fullName>
    </submittedName>
</protein>
<dbReference type="AlphaFoldDB" id="A0A447CWT0"/>